<evidence type="ECO:0000313" key="2">
    <source>
        <dbReference type="Proteomes" id="UP000694523"/>
    </source>
</evidence>
<dbReference type="PANTHER" id="PTHR15117:SF9">
    <property type="entry name" value="ATAXIN-7-LIKE PROTEIN 1"/>
    <property type="match status" value="1"/>
</dbReference>
<proteinExistence type="predicted"/>
<dbReference type="Proteomes" id="UP000694523">
    <property type="component" value="Unplaced"/>
</dbReference>
<name>A0A8C6SEX3_9GOBI</name>
<reference evidence="1" key="2">
    <citation type="submission" date="2025-09" db="UniProtKB">
        <authorList>
            <consortium name="Ensembl"/>
        </authorList>
    </citation>
    <scope>IDENTIFICATION</scope>
</reference>
<protein>
    <submittedName>
        <fullName evidence="1">Uncharacterized protein</fullName>
    </submittedName>
</protein>
<organism evidence="1 2">
    <name type="scientific">Neogobius melanostomus</name>
    <name type="common">round goby</name>
    <dbReference type="NCBI Taxonomy" id="47308"/>
    <lineage>
        <taxon>Eukaryota</taxon>
        <taxon>Metazoa</taxon>
        <taxon>Chordata</taxon>
        <taxon>Craniata</taxon>
        <taxon>Vertebrata</taxon>
        <taxon>Euteleostomi</taxon>
        <taxon>Actinopterygii</taxon>
        <taxon>Neopterygii</taxon>
        <taxon>Teleostei</taxon>
        <taxon>Neoteleostei</taxon>
        <taxon>Acanthomorphata</taxon>
        <taxon>Gobiaria</taxon>
        <taxon>Gobiiformes</taxon>
        <taxon>Gobioidei</taxon>
        <taxon>Gobiidae</taxon>
        <taxon>Benthophilinae</taxon>
        <taxon>Neogobiini</taxon>
        <taxon>Neogobius</taxon>
    </lineage>
</organism>
<dbReference type="PANTHER" id="PTHR15117">
    <property type="entry name" value="ATAXIN 7 RELATED"/>
    <property type="match status" value="1"/>
</dbReference>
<dbReference type="InterPro" id="IPR052237">
    <property type="entry name" value="Ataxin-7-like_regulator"/>
</dbReference>
<accession>A0A8C6SEX3</accession>
<sequence length="187" mass="21539">MHVPLWLNHRLNGQLSGKSRNPPTLHDGDVSCISRSFVFVRRRERGKRLTAKQQEGRAMATLARQIPSPDTFLCQPWSSFVSAVQLSFFDSKFARRWLFSRTKYVVRLPLPLADMLVRSQFPVLEDFCLVVCHVCDQVVTPRGILKHHGKTNTSKPTNHFSQNGVCFVQTPIESDRRFNRVAIRYKS</sequence>
<dbReference type="AlphaFoldDB" id="A0A8C6SEX3"/>
<dbReference type="Ensembl" id="ENSNMLT00000005021.1">
    <property type="protein sequence ID" value="ENSNMLP00000004377.1"/>
    <property type="gene ID" value="ENSNMLG00000003237.1"/>
</dbReference>
<keyword evidence="2" id="KW-1185">Reference proteome</keyword>
<reference evidence="1" key="1">
    <citation type="submission" date="2025-08" db="UniProtKB">
        <authorList>
            <consortium name="Ensembl"/>
        </authorList>
    </citation>
    <scope>IDENTIFICATION</scope>
</reference>
<evidence type="ECO:0000313" key="1">
    <source>
        <dbReference type="Ensembl" id="ENSNMLP00000004377.1"/>
    </source>
</evidence>